<dbReference type="PIRSF" id="PIRSF000915">
    <property type="entry name" value="PGP-type_phosphatase"/>
    <property type="match status" value="1"/>
</dbReference>
<dbReference type="PANTHER" id="PTHR19288">
    <property type="entry name" value="4-NITROPHENYLPHOSPHATASE-RELATED"/>
    <property type="match status" value="1"/>
</dbReference>
<evidence type="ECO:0000313" key="1">
    <source>
        <dbReference type="EMBL" id="CAK8998468.1"/>
    </source>
</evidence>
<protein>
    <submittedName>
        <fullName evidence="1">Phosphoglycolate phosphatase 2</fullName>
    </submittedName>
</protein>
<proteinExistence type="predicted"/>
<dbReference type="PANTHER" id="PTHR19288:SF46">
    <property type="entry name" value="HALOACID DEHALOGENASE-LIKE HYDROLASE DOMAIN-CONTAINING PROTEIN 2"/>
    <property type="match status" value="1"/>
</dbReference>
<organism evidence="1 2">
    <name type="scientific">Durusdinium trenchii</name>
    <dbReference type="NCBI Taxonomy" id="1381693"/>
    <lineage>
        <taxon>Eukaryota</taxon>
        <taxon>Sar</taxon>
        <taxon>Alveolata</taxon>
        <taxon>Dinophyceae</taxon>
        <taxon>Suessiales</taxon>
        <taxon>Symbiodiniaceae</taxon>
        <taxon>Durusdinium</taxon>
    </lineage>
</organism>
<dbReference type="Pfam" id="PF13344">
    <property type="entry name" value="Hydrolase_6"/>
    <property type="match status" value="1"/>
</dbReference>
<dbReference type="NCBIfam" id="TIGR01460">
    <property type="entry name" value="HAD-SF-IIA"/>
    <property type="match status" value="1"/>
</dbReference>
<dbReference type="Proteomes" id="UP001642464">
    <property type="component" value="Unassembled WGS sequence"/>
</dbReference>
<sequence length="339" mass="36484">MARVKQLLVVLSCLALNSRFRELVDHNRSLAFSGHWTKRRELDSRLAHKLIESAEAFVFDLDGVIWIGGFLVEGVQETLEDLRGHGKSVIFATNNAMRTRSEVASRLKSLGLDWVMESDVFNSANAVARLLEARGISKDRSIYIVGEAGLRDEVQALGYRTQGGPDDAGKSLKDIPTALERIDPSSFGAVVCGLDQHLNYYKLALASSLVRNGVPLFASNDDLFGQLGPGKHQWPGAGSVLAAVAAAAGRRPPLADATAGKPSLEFAKLIEHSLDIPARKMVMVGDRLDTDIAFGNNAGMQTLLVLSGVTSRAELHRAQGNWVPDYVAASVASLGAAQQ</sequence>
<dbReference type="EMBL" id="CAXAMM010003080">
    <property type="protein sequence ID" value="CAK8998468.1"/>
    <property type="molecule type" value="Genomic_DNA"/>
</dbReference>
<dbReference type="InterPro" id="IPR023214">
    <property type="entry name" value="HAD_sf"/>
</dbReference>
<dbReference type="InterPro" id="IPR006357">
    <property type="entry name" value="HAD-SF_hydro_IIA"/>
</dbReference>
<comment type="caution">
    <text evidence="1">The sequence shown here is derived from an EMBL/GenBank/DDBJ whole genome shotgun (WGS) entry which is preliminary data.</text>
</comment>
<reference evidence="1 2" key="1">
    <citation type="submission" date="2024-02" db="EMBL/GenBank/DDBJ databases">
        <authorList>
            <person name="Chen Y."/>
            <person name="Shah S."/>
            <person name="Dougan E. K."/>
            <person name="Thang M."/>
            <person name="Chan C."/>
        </authorList>
    </citation>
    <scope>NUCLEOTIDE SEQUENCE [LARGE SCALE GENOMIC DNA]</scope>
</reference>
<dbReference type="InterPro" id="IPR006349">
    <property type="entry name" value="PGP_euk"/>
</dbReference>
<dbReference type="NCBIfam" id="TIGR01452">
    <property type="entry name" value="PGP_euk"/>
    <property type="match status" value="1"/>
</dbReference>
<gene>
    <name evidence="1" type="ORF">SCF082_LOCUS5659</name>
</gene>
<dbReference type="Gene3D" id="3.40.50.1000">
    <property type="entry name" value="HAD superfamily/HAD-like"/>
    <property type="match status" value="2"/>
</dbReference>
<dbReference type="Pfam" id="PF13242">
    <property type="entry name" value="Hydrolase_like"/>
    <property type="match status" value="1"/>
</dbReference>
<evidence type="ECO:0000313" key="2">
    <source>
        <dbReference type="Proteomes" id="UP001642464"/>
    </source>
</evidence>
<accession>A0ABP0I870</accession>
<keyword evidence="2" id="KW-1185">Reference proteome</keyword>
<name>A0ABP0I870_9DINO</name>
<dbReference type="InterPro" id="IPR036412">
    <property type="entry name" value="HAD-like_sf"/>
</dbReference>
<dbReference type="SUPFAM" id="SSF56784">
    <property type="entry name" value="HAD-like"/>
    <property type="match status" value="1"/>
</dbReference>